<evidence type="ECO:0000313" key="2">
    <source>
        <dbReference type="EMBL" id="KAK9497762.1"/>
    </source>
</evidence>
<proteinExistence type="predicted"/>
<gene>
    <name evidence="2" type="ORF">O3M35_004422</name>
</gene>
<sequence length="90" mass="9493">MTSALNDIILILLVSSDVRGGPSGIVIQPSVGRIISAQGEEAGARCNAWAVDGGGGLWIAGVQEINTFVLQKLLMKFASDYDCGRAEEDR</sequence>
<name>A0AAW1CHD5_9HEMI</name>
<keyword evidence="3" id="KW-1185">Reference proteome</keyword>
<keyword evidence="1" id="KW-0732">Signal</keyword>
<accession>A0AAW1CHD5</accession>
<dbReference type="Proteomes" id="UP001461498">
    <property type="component" value="Unassembled WGS sequence"/>
</dbReference>
<protein>
    <submittedName>
        <fullName evidence="2">Uncharacterized protein</fullName>
    </submittedName>
</protein>
<evidence type="ECO:0000256" key="1">
    <source>
        <dbReference type="SAM" id="SignalP"/>
    </source>
</evidence>
<evidence type="ECO:0000313" key="3">
    <source>
        <dbReference type="Proteomes" id="UP001461498"/>
    </source>
</evidence>
<dbReference type="AlphaFoldDB" id="A0AAW1CHD5"/>
<comment type="caution">
    <text evidence="2">The sequence shown here is derived from an EMBL/GenBank/DDBJ whole genome shotgun (WGS) entry which is preliminary data.</text>
</comment>
<feature type="chain" id="PRO_5043441301" evidence="1">
    <location>
        <begin position="21"/>
        <end position="90"/>
    </location>
</feature>
<dbReference type="EMBL" id="JAPXFL010000014">
    <property type="protein sequence ID" value="KAK9497762.1"/>
    <property type="molecule type" value="Genomic_DNA"/>
</dbReference>
<feature type="signal peptide" evidence="1">
    <location>
        <begin position="1"/>
        <end position="20"/>
    </location>
</feature>
<reference evidence="2 3" key="1">
    <citation type="submission" date="2022-12" db="EMBL/GenBank/DDBJ databases">
        <title>Chromosome-level genome assembly of true bugs.</title>
        <authorList>
            <person name="Ma L."/>
            <person name="Li H."/>
        </authorList>
    </citation>
    <scope>NUCLEOTIDE SEQUENCE [LARGE SCALE GENOMIC DNA]</scope>
    <source>
        <strain evidence="2">Lab_2022b</strain>
    </source>
</reference>
<organism evidence="2 3">
    <name type="scientific">Rhynocoris fuscipes</name>
    <dbReference type="NCBI Taxonomy" id="488301"/>
    <lineage>
        <taxon>Eukaryota</taxon>
        <taxon>Metazoa</taxon>
        <taxon>Ecdysozoa</taxon>
        <taxon>Arthropoda</taxon>
        <taxon>Hexapoda</taxon>
        <taxon>Insecta</taxon>
        <taxon>Pterygota</taxon>
        <taxon>Neoptera</taxon>
        <taxon>Paraneoptera</taxon>
        <taxon>Hemiptera</taxon>
        <taxon>Heteroptera</taxon>
        <taxon>Panheteroptera</taxon>
        <taxon>Cimicomorpha</taxon>
        <taxon>Reduviidae</taxon>
        <taxon>Harpactorinae</taxon>
        <taxon>Harpactorini</taxon>
        <taxon>Rhynocoris</taxon>
    </lineage>
</organism>